<sequence length="334" mass="36726">MKNITIEQTDMTFQCGDGDTILSAGLRSGLGMPHECTVGNCGTCKFELIEGKVEVLWQDAPGLSERDRSKGRMLACQCRPVDDSRIKIRLDDACRLVHPPRKIEAVLSGTTDITHDIREFRFQSDTEASFIAGQFALINLPGVIGPRAYSMANLANEAGDWHFQVRRVMGGSGSSVLFDRLNLGDRVGLDGPYGLAYLRTEVKRDVVCIAGGSGLAPMLSIARGMVAAGMTPETNLHFFYGARQSRDVCGEEYLKSLPGFDQTIFYYPSVSSPDDGWNGRTGFVHEALQDVLPGNFADYEYYMAGPPLMMRASVELLTGHHHVPLGQIHFDSFF</sequence>
<dbReference type="Proteomes" id="UP001319874">
    <property type="component" value="Chromosome 4"/>
</dbReference>
<dbReference type="PANTHER" id="PTHR43644">
    <property type="entry name" value="NA(+)-TRANSLOCATING NADH-QUINONE REDUCTASE SUBUNIT"/>
    <property type="match status" value="1"/>
</dbReference>
<dbReference type="InterPro" id="IPR039261">
    <property type="entry name" value="FNR_nucleotide-bd"/>
</dbReference>
<accession>A0ABM7U0S2</accession>
<dbReference type="SUPFAM" id="SSF63380">
    <property type="entry name" value="Riboflavin synthase domain-like"/>
    <property type="match status" value="1"/>
</dbReference>
<dbReference type="CDD" id="cd00207">
    <property type="entry name" value="fer2"/>
    <property type="match status" value="1"/>
</dbReference>
<evidence type="ECO:0000256" key="4">
    <source>
        <dbReference type="ARBA" id="ARBA00023004"/>
    </source>
</evidence>
<dbReference type="Gene3D" id="2.40.30.10">
    <property type="entry name" value="Translation factors"/>
    <property type="match status" value="1"/>
</dbReference>
<dbReference type="PANTHER" id="PTHR43644:SF1">
    <property type="entry name" value="NAD(P)H-FLAVIN REDUCTASE"/>
    <property type="match status" value="1"/>
</dbReference>
<feature type="domain" description="FAD-binding FR-type" evidence="6">
    <location>
        <begin position="100"/>
        <end position="199"/>
    </location>
</feature>
<feature type="domain" description="2Fe-2S ferredoxin-type" evidence="5">
    <location>
        <begin position="2"/>
        <end position="92"/>
    </location>
</feature>
<keyword evidence="2" id="KW-0285">Flavoprotein</keyword>
<dbReference type="InterPro" id="IPR017938">
    <property type="entry name" value="Riboflavin_synthase-like_b-brl"/>
</dbReference>
<dbReference type="InterPro" id="IPR008333">
    <property type="entry name" value="Cbr1-like_FAD-bd_dom"/>
</dbReference>
<dbReference type="InterPro" id="IPR012675">
    <property type="entry name" value="Beta-grasp_dom_sf"/>
</dbReference>
<dbReference type="InterPro" id="IPR036010">
    <property type="entry name" value="2Fe-2S_ferredoxin-like_sf"/>
</dbReference>
<evidence type="ECO:0000256" key="2">
    <source>
        <dbReference type="ARBA" id="ARBA00022630"/>
    </source>
</evidence>
<evidence type="ECO:0000259" key="6">
    <source>
        <dbReference type="PROSITE" id="PS51384"/>
    </source>
</evidence>
<dbReference type="EMBL" id="AP024958">
    <property type="protein sequence ID" value="BCZ84934.1"/>
    <property type="molecule type" value="Genomic_DNA"/>
</dbReference>
<dbReference type="Gene3D" id="3.10.20.30">
    <property type="match status" value="1"/>
</dbReference>
<keyword evidence="3" id="KW-0274">FAD</keyword>
<dbReference type="InterPro" id="IPR006058">
    <property type="entry name" value="2Fe2S_fd_BS"/>
</dbReference>
<evidence type="ECO:0000256" key="3">
    <source>
        <dbReference type="ARBA" id="ARBA00022827"/>
    </source>
</evidence>
<proteinExistence type="predicted"/>
<dbReference type="PROSITE" id="PS00197">
    <property type="entry name" value="2FE2S_FER_1"/>
    <property type="match status" value="1"/>
</dbReference>
<dbReference type="PROSITE" id="PS51384">
    <property type="entry name" value="FAD_FR"/>
    <property type="match status" value="1"/>
</dbReference>
<protein>
    <submittedName>
        <fullName evidence="7">Phenol hydroxylase P5 protein</fullName>
    </submittedName>
</protein>
<evidence type="ECO:0000256" key="1">
    <source>
        <dbReference type="ARBA" id="ARBA00022448"/>
    </source>
</evidence>
<keyword evidence="1" id="KW-0813">Transport</keyword>
<dbReference type="InterPro" id="IPR017927">
    <property type="entry name" value="FAD-bd_FR_type"/>
</dbReference>
<dbReference type="Pfam" id="PF00175">
    <property type="entry name" value="NAD_binding_1"/>
    <property type="match status" value="1"/>
</dbReference>
<evidence type="ECO:0000313" key="8">
    <source>
        <dbReference type="Proteomes" id="UP001319874"/>
    </source>
</evidence>
<organism evidence="7 8">
    <name type="scientific">Paraburkholderia terrae</name>
    <dbReference type="NCBI Taxonomy" id="311230"/>
    <lineage>
        <taxon>Bacteria</taxon>
        <taxon>Pseudomonadati</taxon>
        <taxon>Pseudomonadota</taxon>
        <taxon>Betaproteobacteria</taxon>
        <taxon>Burkholderiales</taxon>
        <taxon>Burkholderiaceae</taxon>
        <taxon>Paraburkholderia</taxon>
    </lineage>
</organism>
<dbReference type="RefSeq" id="WP_229517071.1">
    <property type="nucleotide sequence ID" value="NZ_AP024958.1"/>
</dbReference>
<reference evidence="7 8" key="1">
    <citation type="journal article" date="2022" name="Front. Microbiol.">
        <title>Identification and characterization of a novel class of self-sufficient cytochrome P450 hydroxylase involved in cyclohexanecarboxylate degradation in Paraburkholderia terrae strain KU-64.</title>
        <authorList>
            <person name="Yamamoto T."/>
            <person name="Hasegawa Y."/>
            <person name="Iwaki H."/>
        </authorList>
    </citation>
    <scope>NUCLEOTIDE SEQUENCE [LARGE SCALE GENOMIC DNA]</scope>
    <source>
        <strain evidence="7 8">KU-64</strain>
    </source>
</reference>
<dbReference type="Pfam" id="PF00111">
    <property type="entry name" value="Fer2"/>
    <property type="match status" value="1"/>
</dbReference>
<gene>
    <name evidence="7" type="primary">mphP_2</name>
    <name evidence="7" type="ORF">PTKU64_86090</name>
</gene>
<dbReference type="PROSITE" id="PS51085">
    <property type="entry name" value="2FE2S_FER_2"/>
    <property type="match status" value="1"/>
</dbReference>
<evidence type="ECO:0000259" key="5">
    <source>
        <dbReference type="PROSITE" id="PS51085"/>
    </source>
</evidence>
<keyword evidence="8" id="KW-1185">Reference proteome</keyword>
<dbReference type="Gene3D" id="3.40.50.80">
    <property type="entry name" value="Nucleotide-binding domain of ferredoxin-NADP reductase (FNR) module"/>
    <property type="match status" value="1"/>
</dbReference>
<keyword evidence="4" id="KW-0408">Iron</keyword>
<dbReference type="Pfam" id="PF00970">
    <property type="entry name" value="FAD_binding_6"/>
    <property type="match status" value="1"/>
</dbReference>
<dbReference type="CDD" id="cd06190">
    <property type="entry name" value="T4MO_e_transfer_like"/>
    <property type="match status" value="1"/>
</dbReference>
<evidence type="ECO:0000313" key="7">
    <source>
        <dbReference type="EMBL" id="BCZ84934.1"/>
    </source>
</evidence>
<dbReference type="PRINTS" id="PR00410">
    <property type="entry name" value="PHEHYDRXLASE"/>
</dbReference>
<dbReference type="SUPFAM" id="SSF54292">
    <property type="entry name" value="2Fe-2S ferredoxin-like"/>
    <property type="match status" value="1"/>
</dbReference>
<name>A0ABM7U0S2_9BURK</name>
<dbReference type="SUPFAM" id="SSF52343">
    <property type="entry name" value="Ferredoxin reductase-like, C-terminal NADP-linked domain"/>
    <property type="match status" value="1"/>
</dbReference>
<dbReference type="InterPro" id="IPR001433">
    <property type="entry name" value="OxRdtase_FAD/NAD-bd"/>
</dbReference>
<dbReference type="InterPro" id="IPR001041">
    <property type="entry name" value="2Fe-2S_ferredoxin-type"/>
</dbReference>